<evidence type="ECO:0000313" key="11">
    <source>
        <dbReference type="EMBL" id="MBB5641158.1"/>
    </source>
</evidence>
<organism evidence="11 12">
    <name type="scientific">Cryobacterium roopkundense</name>
    <dbReference type="NCBI Taxonomy" id="1001240"/>
    <lineage>
        <taxon>Bacteria</taxon>
        <taxon>Bacillati</taxon>
        <taxon>Actinomycetota</taxon>
        <taxon>Actinomycetes</taxon>
        <taxon>Micrococcales</taxon>
        <taxon>Microbacteriaceae</taxon>
        <taxon>Cryobacterium</taxon>
    </lineage>
</organism>
<dbReference type="EC" id="2.7.7.49" evidence="1"/>
<keyword evidence="7" id="KW-0051">Antiviral defense</keyword>
<dbReference type="Pfam" id="PF00078">
    <property type="entry name" value="RVT_1"/>
    <property type="match status" value="1"/>
</dbReference>
<keyword evidence="4" id="KW-0479">Metal-binding</keyword>
<comment type="catalytic activity">
    <reaction evidence="9">
        <text>DNA(n) + a 2'-deoxyribonucleoside 5'-triphosphate = DNA(n+1) + diphosphate</text>
        <dbReference type="Rhea" id="RHEA:22508"/>
        <dbReference type="Rhea" id="RHEA-COMP:17339"/>
        <dbReference type="Rhea" id="RHEA-COMP:17340"/>
        <dbReference type="ChEBI" id="CHEBI:33019"/>
        <dbReference type="ChEBI" id="CHEBI:61560"/>
        <dbReference type="ChEBI" id="CHEBI:173112"/>
        <dbReference type="EC" id="2.7.7.49"/>
    </reaction>
</comment>
<proteinExistence type="inferred from homology"/>
<evidence type="ECO:0000256" key="4">
    <source>
        <dbReference type="ARBA" id="ARBA00022723"/>
    </source>
</evidence>
<accession>A0A7W8ZW51</accession>
<keyword evidence="2" id="KW-0808">Transferase</keyword>
<dbReference type="GO" id="GO:0046872">
    <property type="term" value="F:metal ion binding"/>
    <property type="evidence" value="ECO:0007669"/>
    <property type="project" value="UniProtKB-KW"/>
</dbReference>
<reference evidence="11 12" key="1">
    <citation type="submission" date="2020-08" db="EMBL/GenBank/DDBJ databases">
        <title>Sequencing the genomes of 1000 actinobacteria strains.</title>
        <authorList>
            <person name="Klenk H.-P."/>
        </authorList>
    </citation>
    <scope>NUCLEOTIDE SEQUENCE [LARGE SCALE GENOMIC DNA]</scope>
    <source>
        <strain evidence="11 12">DSM 21065</strain>
    </source>
</reference>
<keyword evidence="6" id="KW-0695">RNA-directed DNA polymerase</keyword>
<dbReference type="AlphaFoldDB" id="A0A7W8ZW51"/>
<evidence type="ECO:0000256" key="9">
    <source>
        <dbReference type="ARBA" id="ARBA00048173"/>
    </source>
</evidence>
<evidence type="ECO:0000256" key="7">
    <source>
        <dbReference type="ARBA" id="ARBA00023118"/>
    </source>
</evidence>
<dbReference type="CDD" id="cd03487">
    <property type="entry name" value="RT_Bac_retron_II"/>
    <property type="match status" value="1"/>
</dbReference>
<comment type="similarity">
    <text evidence="8">Belongs to the bacterial reverse transcriptase family.</text>
</comment>
<evidence type="ECO:0000256" key="2">
    <source>
        <dbReference type="ARBA" id="ARBA00022679"/>
    </source>
</evidence>
<evidence type="ECO:0000256" key="5">
    <source>
        <dbReference type="ARBA" id="ARBA00022842"/>
    </source>
</evidence>
<dbReference type="InterPro" id="IPR043502">
    <property type="entry name" value="DNA/RNA_pol_sf"/>
</dbReference>
<evidence type="ECO:0000256" key="3">
    <source>
        <dbReference type="ARBA" id="ARBA00022695"/>
    </source>
</evidence>
<dbReference type="GO" id="GO:0003964">
    <property type="term" value="F:RNA-directed DNA polymerase activity"/>
    <property type="evidence" value="ECO:0007669"/>
    <property type="project" value="UniProtKB-KW"/>
</dbReference>
<dbReference type="PROSITE" id="PS50878">
    <property type="entry name" value="RT_POL"/>
    <property type="match status" value="1"/>
</dbReference>
<dbReference type="SUPFAM" id="SSF56672">
    <property type="entry name" value="DNA/RNA polymerases"/>
    <property type="match status" value="1"/>
</dbReference>
<evidence type="ECO:0000259" key="10">
    <source>
        <dbReference type="PROSITE" id="PS50878"/>
    </source>
</evidence>
<evidence type="ECO:0000256" key="8">
    <source>
        <dbReference type="ARBA" id="ARBA00034120"/>
    </source>
</evidence>
<dbReference type="PRINTS" id="PR00866">
    <property type="entry name" value="RNADNAPOLMS"/>
</dbReference>
<dbReference type="InterPro" id="IPR000477">
    <property type="entry name" value="RT_dom"/>
</dbReference>
<keyword evidence="5" id="KW-0460">Magnesium</keyword>
<dbReference type="EMBL" id="JACHBQ010000001">
    <property type="protein sequence ID" value="MBB5641158.1"/>
    <property type="molecule type" value="Genomic_DNA"/>
</dbReference>
<dbReference type="InterPro" id="IPR051083">
    <property type="entry name" value="GrpII_Intron_Splice-Mob/Def"/>
</dbReference>
<name>A0A7W8ZW51_9MICO</name>
<dbReference type="GO" id="GO:0003723">
    <property type="term" value="F:RNA binding"/>
    <property type="evidence" value="ECO:0007669"/>
    <property type="project" value="InterPro"/>
</dbReference>
<dbReference type="GO" id="GO:0051607">
    <property type="term" value="P:defense response to virus"/>
    <property type="evidence" value="ECO:0007669"/>
    <property type="project" value="UniProtKB-KW"/>
</dbReference>
<gene>
    <name evidence="11" type="ORF">BJ997_001706</name>
</gene>
<feature type="domain" description="Reverse transcriptase" evidence="10">
    <location>
        <begin position="164"/>
        <end position="393"/>
    </location>
</feature>
<evidence type="ECO:0000256" key="1">
    <source>
        <dbReference type="ARBA" id="ARBA00012493"/>
    </source>
</evidence>
<evidence type="ECO:0000313" key="12">
    <source>
        <dbReference type="Proteomes" id="UP000561726"/>
    </source>
</evidence>
<dbReference type="PANTHER" id="PTHR34047:SF7">
    <property type="entry name" value="RNA-DIRECTED DNA POLYMERASE"/>
    <property type="match status" value="1"/>
</dbReference>
<protein>
    <recommendedName>
        <fullName evidence="1">RNA-directed DNA polymerase</fullName>
        <ecNumber evidence="1">2.7.7.49</ecNumber>
    </recommendedName>
</protein>
<keyword evidence="3" id="KW-0548">Nucleotidyltransferase</keyword>
<dbReference type="Proteomes" id="UP000561726">
    <property type="component" value="Unassembled WGS sequence"/>
</dbReference>
<evidence type="ECO:0000256" key="6">
    <source>
        <dbReference type="ARBA" id="ARBA00022918"/>
    </source>
</evidence>
<dbReference type="InterPro" id="IPR000123">
    <property type="entry name" value="Reverse_transcriptase_msDNA"/>
</dbReference>
<dbReference type="PANTHER" id="PTHR34047">
    <property type="entry name" value="NUCLEAR INTRON MATURASE 1, MITOCHONDRIAL-RELATED"/>
    <property type="match status" value="1"/>
</dbReference>
<sequence>MTSKLRGATPAALVLARRPHPSSSEVASTLALAFLSSKFWHATALSEAGSAVLGARRRWLGPLVRETLTVYREAPHDAPRALTAFIAAADVFRAAVAHADASGVPIGLAHHRIPLTRARPVPGVVPPLGTLAELADFLELPIGDLDWFADTRQWNRHAPSGALQHYRYEWRARAGRTPRLLEIPGARLRSAQRTLLTGVIGLVPTHDAAHGFVPGRSAVTGASRHTGTDVVISLDLTTFFARVTGARIYGTLRRAGLPEAVAYTITGLCTTAAPPRVIAAMPAGGRPEERFALRQALAATHLPQGAPSSPMLANLALRRLDSRLAGWAAAASSVYTRYADDLAFSGDLTLARRADAFARGVERIVAAEGHLVNPHKTRVRRASVKQTVTGIVVNTQTNMSRQESDRLKAIIHNCARHGPESQNRGAHPEFRAHLLGRLSWLETLNPARGRKLRAEFSRIHW</sequence>
<dbReference type="RefSeq" id="WP_183323355.1">
    <property type="nucleotide sequence ID" value="NZ_JACHBQ010000001.1"/>
</dbReference>
<comment type="caution">
    <text evidence="11">The sequence shown here is derived from an EMBL/GenBank/DDBJ whole genome shotgun (WGS) entry which is preliminary data.</text>
</comment>